<evidence type="ECO:0000313" key="4">
    <source>
        <dbReference type="EMBL" id="EYD70965.1"/>
    </source>
</evidence>
<sequence length="155" mass="16675">MTLTTKSLTAIALVTGIAATGAQAQEATFGMVDTDTDGYLSEAELTSAFGEVGLTLLRYDLDGDGRLTAEEIEARNDDIVEEEGDVRSNVDEVLENGRVGEGDPDGEDDVEEDEFGGLDRPEGDEEIEDDDSDDEFGELGDNELENDEDEVSDDN</sequence>
<feature type="domain" description="EF-hand" evidence="3">
    <location>
        <begin position="20"/>
        <end position="55"/>
    </location>
</feature>
<dbReference type="InterPro" id="IPR011992">
    <property type="entry name" value="EF-hand-dom_pair"/>
</dbReference>
<accession>A0A017H9H9</accession>
<protein>
    <recommendedName>
        <fullName evidence="3">EF-hand domain-containing protein</fullName>
    </recommendedName>
</protein>
<dbReference type="InterPro" id="IPR018247">
    <property type="entry name" value="EF_Hand_1_Ca_BS"/>
</dbReference>
<dbReference type="STRING" id="1122180.Lokhon_02609"/>
<dbReference type="EMBL" id="APGJ01000007">
    <property type="protein sequence ID" value="EYD70965.1"/>
    <property type="molecule type" value="Genomic_DNA"/>
</dbReference>
<dbReference type="Pfam" id="PF13202">
    <property type="entry name" value="EF-hand_5"/>
    <property type="match status" value="2"/>
</dbReference>
<name>A0A017H9H9_9RHOB</name>
<keyword evidence="2" id="KW-0732">Signal</keyword>
<feature type="compositionally biased region" description="Acidic residues" evidence="1">
    <location>
        <begin position="102"/>
        <end position="155"/>
    </location>
</feature>
<dbReference type="PROSITE" id="PS00018">
    <property type="entry name" value="EF_HAND_1"/>
    <property type="match status" value="2"/>
</dbReference>
<organism evidence="4 5">
    <name type="scientific">Limimaricola hongkongensis DSM 17492</name>
    <dbReference type="NCBI Taxonomy" id="1122180"/>
    <lineage>
        <taxon>Bacteria</taxon>
        <taxon>Pseudomonadati</taxon>
        <taxon>Pseudomonadota</taxon>
        <taxon>Alphaproteobacteria</taxon>
        <taxon>Rhodobacterales</taxon>
        <taxon>Paracoccaceae</taxon>
        <taxon>Limimaricola</taxon>
    </lineage>
</organism>
<comment type="caution">
    <text evidence="4">The sequence shown here is derived from an EMBL/GenBank/DDBJ whole genome shotgun (WGS) entry which is preliminary data.</text>
</comment>
<dbReference type="SUPFAM" id="SSF47473">
    <property type="entry name" value="EF-hand"/>
    <property type="match status" value="1"/>
</dbReference>
<evidence type="ECO:0000313" key="5">
    <source>
        <dbReference type="Proteomes" id="UP000025047"/>
    </source>
</evidence>
<dbReference type="PROSITE" id="PS50222">
    <property type="entry name" value="EF_HAND_2"/>
    <property type="match status" value="1"/>
</dbReference>
<dbReference type="Proteomes" id="UP000025047">
    <property type="component" value="Unassembled WGS sequence"/>
</dbReference>
<gene>
    <name evidence="4" type="ORF">Lokhon_02609</name>
</gene>
<dbReference type="GO" id="GO:0005509">
    <property type="term" value="F:calcium ion binding"/>
    <property type="evidence" value="ECO:0007669"/>
    <property type="project" value="InterPro"/>
</dbReference>
<dbReference type="AlphaFoldDB" id="A0A017H9H9"/>
<keyword evidence="5" id="KW-1185">Reference proteome</keyword>
<evidence type="ECO:0000256" key="1">
    <source>
        <dbReference type="SAM" id="MobiDB-lite"/>
    </source>
</evidence>
<dbReference type="RefSeq" id="WP_017927058.1">
    <property type="nucleotide sequence ID" value="NZ_KB822995.1"/>
</dbReference>
<evidence type="ECO:0000256" key="2">
    <source>
        <dbReference type="SAM" id="SignalP"/>
    </source>
</evidence>
<dbReference type="HOGENOM" id="CLU_1693353_0_0_5"/>
<feature type="chain" id="PRO_5001492583" description="EF-hand domain-containing protein" evidence="2">
    <location>
        <begin position="25"/>
        <end position="155"/>
    </location>
</feature>
<dbReference type="Gene3D" id="1.10.238.10">
    <property type="entry name" value="EF-hand"/>
    <property type="match status" value="1"/>
</dbReference>
<proteinExistence type="predicted"/>
<feature type="signal peptide" evidence="2">
    <location>
        <begin position="1"/>
        <end position="24"/>
    </location>
</feature>
<dbReference type="PATRIC" id="fig|1122180.6.peg.2592"/>
<evidence type="ECO:0000259" key="3">
    <source>
        <dbReference type="PROSITE" id="PS50222"/>
    </source>
</evidence>
<dbReference type="InterPro" id="IPR002048">
    <property type="entry name" value="EF_hand_dom"/>
</dbReference>
<reference evidence="4 5" key="1">
    <citation type="submission" date="2013-03" db="EMBL/GenBank/DDBJ databases">
        <authorList>
            <person name="Fiebig A."/>
            <person name="Goeker M."/>
            <person name="Klenk H.-P.P."/>
        </authorList>
    </citation>
    <scope>NUCLEOTIDE SEQUENCE [LARGE SCALE GENOMIC DNA]</scope>
    <source>
        <strain evidence="4 5">DSM 17492</strain>
    </source>
</reference>
<feature type="region of interest" description="Disordered" evidence="1">
    <location>
        <begin position="74"/>
        <end position="155"/>
    </location>
</feature>